<evidence type="ECO:0000313" key="2">
    <source>
        <dbReference type="Proteomes" id="UP001590951"/>
    </source>
</evidence>
<reference evidence="1 2" key="1">
    <citation type="submission" date="2024-09" db="EMBL/GenBank/DDBJ databases">
        <title>Rethinking Asexuality: The Enigmatic Case of Functional Sexual Genes in Lepraria (Stereocaulaceae).</title>
        <authorList>
            <person name="Doellman M."/>
            <person name="Sun Y."/>
            <person name="Barcenas-Pena A."/>
            <person name="Lumbsch H.T."/>
            <person name="Grewe F."/>
        </authorList>
    </citation>
    <scope>NUCLEOTIDE SEQUENCE [LARGE SCALE GENOMIC DNA]</scope>
    <source>
        <strain evidence="1 2">Grewe 0041</strain>
    </source>
</reference>
<sequence length="102" mass="11062">MLFPVHAGFQMPTPPSASGIEPVPISCVASAPRIAVRETPPIFSQVFGLAAPIFRGLFPAFGRIDSKLESFLRNFLDRSIASIARLHCRIRQESAPPNATTT</sequence>
<proteinExistence type="predicted"/>
<keyword evidence="2" id="KW-1185">Reference proteome</keyword>
<dbReference type="Proteomes" id="UP001590951">
    <property type="component" value="Unassembled WGS sequence"/>
</dbReference>
<comment type="caution">
    <text evidence="1">The sequence shown here is derived from an EMBL/GenBank/DDBJ whole genome shotgun (WGS) entry which is preliminary data.</text>
</comment>
<name>A0ABR4ALJ0_9LECA</name>
<dbReference type="EMBL" id="JBHFEH010000111">
    <property type="protein sequence ID" value="KAL2046617.1"/>
    <property type="molecule type" value="Genomic_DNA"/>
</dbReference>
<organism evidence="1 2">
    <name type="scientific">Lepraria finkii</name>
    <dbReference type="NCBI Taxonomy" id="1340010"/>
    <lineage>
        <taxon>Eukaryota</taxon>
        <taxon>Fungi</taxon>
        <taxon>Dikarya</taxon>
        <taxon>Ascomycota</taxon>
        <taxon>Pezizomycotina</taxon>
        <taxon>Lecanoromycetes</taxon>
        <taxon>OSLEUM clade</taxon>
        <taxon>Lecanoromycetidae</taxon>
        <taxon>Lecanorales</taxon>
        <taxon>Lecanorineae</taxon>
        <taxon>Stereocaulaceae</taxon>
        <taxon>Lepraria</taxon>
    </lineage>
</organism>
<gene>
    <name evidence="1" type="ORF">ABVK25_011698</name>
</gene>
<accession>A0ABR4ALJ0</accession>
<protein>
    <submittedName>
        <fullName evidence="1">Uncharacterized protein</fullName>
    </submittedName>
</protein>
<evidence type="ECO:0000313" key="1">
    <source>
        <dbReference type="EMBL" id="KAL2046617.1"/>
    </source>
</evidence>